<dbReference type="SUPFAM" id="SSF56112">
    <property type="entry name" value="Protein kinase-like (PK-like)"/>
    <property type="match status" value="2"/>
</dbReference>
<dbReference type="EMBL" id="JAYKXN010000005">
    <property type="protein sequence ID" value="KAK7285151.1"/>
    <property type="molecule type" value="Genomic_DNA"/>
</dbReference>
<dbReference type="InterPro" id="IPR011009">
    <property type="entry name" value="Kinase-like_dom_sf"/>
</dbReference>
<keyword evidence="1" id="KW-0723">Serine/threonine-protein kinase</keyword>
<dbReference type="PROSITE" id="PS50011">
    <property type="entry name" value="PROTEIN_KINASE_DOM"/>
    <property type="match status" value="1"/>
</dbReference>
<dbReference type="Pfam" id="PF07714">
    <property type="entry name" value="PK_Tyr_Ser-Thr"/>
    <property type="match status" value="1"/>
</dbReference>
<keyword evidence="1" id="KW-0808">Transferase</keyword>
<gene>
    <name evidence="5" type="ORF">RJT34_19911</name>
</gene>
<dbReference type="InterPro" id="IPR000719">
    <property type="entry name" value="Prot_kinase_dom"/>
</dbReference>
<name>A0AAN9IS84_CLITE</name>
<dbReference type="PANTHER" id="PTHR47989:SF47">
    <property type="entry name" value="SERINE_THREONINE-PROTEIN KINASE PBL28-RELATED"/>
    <property type="match status" value="1"/>
</dbReference>
<protein>
    <recommendedName>
        <fullName evidence="4">Protein kinase domain-containing protein</fullName>
    </recommendedName>
</protein>
<dbReference type="Pfam" id="PF04825">
    <property type="entry name" value="Rad21_Rec8_N"/>
    <property type="match status" value="1"/>
</dbReference>
<dbReference type="Proteomes" id="UP001359559">
    <property type="component" value="Unassembled WGS sequence"/>
</dbReference>
<keyword evidence="6" id="KW-1185">Reference proteome</keyword>
<dbReference type="PANTHER" id="PTHR47989">
    <property type="entry name" value="OS01G0750732 PROTEIN"/>
    <property type="match status" value="1"/>
</dbReference>
<keyword evidence="2" id="KW-0547">Nucleotide-binding</keyword>
<proteinExistence type="predicted"/>
<evidence type="ECO:0000259" key="4">
    <source>
        <dbReference type="PROSITE" id="PS50011"/>
    </source>
</evidence>
<dbReference type="Gene3D" id="3.30.200.20">
    <property type="entry name" value="Phosphorylase Kinase, domain 1"/>
    <property type="match status" value="1"/>
</dbReference>
<evidence type="ECO:0000313" key="5">
    <source>
        <dbReference type="EMBL" id="KAK7285151.1"/>
    </source>
</evidence>
<sequence length="208" mass="22720">MFYSQFILAKKGPLGTIWIVAHLERTLGKNQVADTDIGVSVEINSMQTSSAIDIKTFDAPSPTISPKPPPIDCYKSFDDDEFSKIPMVVNKPPAVKKAVAAPTNIKTYSVTDLQIATGSFSVDQLLGEGSFARVYRAQFDDGKVLNNNAGSGYEAPEVGLSGHHTLKSDIYSFGVVMLELISGRKPFDRYAQNPSVSYLFQNALDYNL</sequence>
<dbReference type="AlphaFoldDB" id="A0AAN9IS84"/>
<accession>A0AAN9IS84</accession>
<dbReference type="InterPro" id="IPR006910">
    <property type="entry name" value="Rad21_Rec8_N"/>
</dbReference>
<comment type="caution">
    <text evidence="5">The sequence shown here is derived from an EMBL/GenBank/DDBJ whole genome shotgun (WGS) entry which is preliminary data.</text>
</comment>
<evidence type="ECO:0000256" key="2">
    <source>
        <dbReference type="ARBA" id="ARBA00022741"/>
    </source>
</evidence>
<dbReference type="InterPro" id="IPR001245">
    <property type="entry name" value="Ser-Thr/Tyr_kinase_cat_dom"/>
</dbReference>
<keyword evidence="3" id="KW-0067">ATP-binding</keyword>
<evidence type="ECO:0000256" key="1">
    <source>
        <dbReference type="ARBA" id="ARBA00022527"/>
    </source>
</evidence>
<feature type="domain" description="Protein kinase" evidence="4">
    <location>
        <begin position="1"/>
        <end position="208"/>
    </location>
</feature>
<reference evidence="5 6" key="1">
    <citation type="submission" date="2024-01" db="EMBL/GenBank/DDBJ databases">
        <title>The genomes of 5 underutilized Papilionoideae crops provide insights into root nodulation and disease resistance.</title>
        <authorList>
            <person name="Yuan L."/>
        </authorList>
    </citation>
    <scope>NUCLEOTIDE SEQUENCE [LARGE SCALE GENOMIC DNA]</scope>
    <source>
        <strain evidence="5">LY-2023</strain>
        <tissue evidence="5">Leaf</tissue>
    </source>
</reference>
<dbReference type="Gene3D" id="1.10.510.10">
    <property type="entry name" value="Transferase(Phosphotransferase) domain 1"/>
    <property type="match status" value="1"/>
</dbReference>
<organism evidence="5 6">
    <name type="scientific">Clitoria ternatea</name>
    <name type="common">Butterfly pea</name>
    <dbReference type="NCBI Taxonomy" id="43366"/>
    <lineage>
        <taxon>Eukaryota</taxon>
        <taxon>Viridiplantae</taxon>
        <taxon>Streptophyta</taxon>
        <taxon>Embryophyta</taxon>
        <taxon>Tracheophyta</taxon>
        <taxon>Spermatophyta</taxon>
        <taxon>Magnoliopsida</taxon>
        <taxon>eudicotyledons</taxon>
        <taxon>Gunneridae</taxon>
        <taxon>Pentapetalae</taxon>
        <taxon>rosids</taxon>
        <taxon>fabids</taxon>
        <taxon>Fabales</taxon>
        <taxon>Fabaceae</taxon>
        <taxon>Papilionoideae</taxon>
        <taxon>50 kb inversion clade</taxon>
        <taxon>NPAAA clade</taxon>
        <taxon>indigoferoid/millettioid clade</taxon>
        <taxon>Phaseoleae</taxon>
        <taxon>Clitoria</taxon>
    </lineage>
</organism>
<evidence type="ECO:0000313" key="6">
    <source>
        <dbReference type="Proteomes" id="UP001359559"/>
    </source>
</evidence>
<keyword evidence="1" id="KW-0418">Kinase</keyword>
<dbReference type="GO" id="GO:0004674">
    <property type="term" value="F:protein serine/threonine kinase activity"/>
    <property type="evidence" value="ECO:0007669"/>
    <property type="project" value="UniProtKB-KW"/>
</dbReference>
<evidence type="ECO:0000256" key="3">
    <source>
        <dbReference type="ARBA" id="ARBA00022840"/>
    </source>
</evidence>
<dbReference type="GO" id="GO:0005524">
    <property type="term" value="F:ATP binding"/>
    <property type="evidence" value="ECO:0007669"/>
    <property type="project" value="UniProtKB-KW"/>
</dbReference>